<reference evidence="3 4" key="1">
    <citation type="submission" date="2018-08" db="EMBL/GenBank/DDBJ databases">
        <title>Genomic Encyclopedia of Archaeal and Bacterial Type Strains, Phase II (KMG-II): from individual species to whole genera.</title>
        <authorList>
            <person name="Goeker M."/>
        </authorList>
    </citation>
    <scope>NUCLEOTIDE SEQUENCE [LARGE SCALE GENOMIC DNA]</scope>
    <source>
        <strain evidence="3 4">DSM 45791</strain>
    </source>
</reference>
<feature type="domain" description="Peptidase S9 prolyl oligopeptidase catalytic" evidence="2">
    <location>
        <begin position="210"/>
        <end position="366"/>
    </location>
</feature>
<keyword evidence="1" id="KW-1133">Transmembrane helix</keyword>
<dbReference type="Gene3D" id="3.40.50.1820">
    <property type="entry name" value="alpha/beta hydrolase"/>
    <property type="match status" value="1"/>
</dbReference>
<dbReference type="OrthoDB" id="8111537at2"/>
<dbReference type="InterPro" id="IPR001375">
    <property type="entry name" value="Peptidase_S9_cat"/>
</dbReference>
<dbReference type="Proteomes" id="UP000256269">
    <property type="component" value="Unassembled WGS sequence"/>
</dbReference>
<protein>
    <recommendedName>
        <fullName evidence="2">Peptidase S9 prolyl oligopeptidase catalytic domain-containing protein</fullName>
    </recommendedName>
</protein>
<name>A0A3E0HCV9_9PSEU</name>
<evidence type="ECO:0000313" key="3">
    <source>
        <dbReference type="EMBL" id="REH41819.1"/>
    </source>
</evidence>
<sequence length="390" mass="41315">MPTQGVRSIRALRITLVTVPILLVVAVLALLGIGWYYSGQLLDPAQARPGYGDVSLGPTSVDGVSSVALKKASDTTDAGQWALLWKGGAAQVGEVLTDRDGKVERKLLKGQAPPAGTPVRLSPQMWPGDPKSALGLDFQNVNVPTGLGDMPAWLTPGGKGDTWVIAVHGRGGDRNETLRPIPTLHGLGMSVLSITYRNDEGAPRSPDGFFHLGDSEWQDVESATKYATAHGAKHLVLYGWSMGGAIAEQVLAQSPLAGEVDAVILDAPAVSWDKTLVLQGQDRGLPMTGLLAWDAELVAGWRAGIDFGRMELADTPPAHKPPTLLFHGSADTTVPVQASRDLAAAARSNGWPLTYVEVSGAEHTASWNVDPNGYEGHLRDFLGGRPDLTR</sequence>
<keyword evidence="1" id="KW-0812">Transmembrane</keyword>
<feature type="transmembrane region" description="Helical" evidence="1">
    <location>
        <begin position="12"/>
        <end position="37"/>
    </location>
</feature>
<evidence type="ECO:0000256" key="1">
    <source>
        <dbReference type="SAM" id="Phobius"/>
    </source>
</evidence>
<dbReference type="GO" id="GO:0008236">
    <property type="term" value="F:serine-type peptidase activity"/>
    <property type="evidence" value="ECO:0007669"/>
    <property type="project" value="InterPro"/>
</dbReference>
<keyword evidence="4" id="KW-1185">Reference proteome</keyword>
<dbReference type="PANTHER" id="PTHR12277:SF79">
    <property type="entry name" value="XAA-PRO DIPEPTIDYL-PEPTIDASE-RELATED"/>
    <property type="match status" value="1"/>
</dbReference>
<dbReference type="SUPFAM" id="SSF53474">
    <property type="entry name" value="alpha/beta-Hydrolases"/>
    <property type="match status" value="1"/>
</dbReference>
<dbReference type="GO" id="GO:0006508">
    <property type="term" value="P:proteolysis"/>
    <property type="evidence" value="ECO:0007669"/>
    <property type="project" value="InterPro"/>
</dbReference>
<proteinExistence type="predicted"/>
<comment type="caution">
    <text evidence="3">The sequence shown here is derived from an EMBL/GenBank/DDBJ whole genome shotgun (WGS) entry which is preliminary data.</text>
</comment>
<dbReference type="EMBL" id="QUNO01000011">
    <property type="protein sequence ID" value="REH41819.1"/>
    <property type="molecule type" value="Genomic_DNA"/>
</dbReference>
<evidence type="ECO:0000259" key="2">
    <source>
        <dbReference type="Pfam" id="PF00326"/>
    </source>
</evidence>
<keyword evidence="1" id="KW-0472">Membrane</keyword>
<dbReference type="AlphaFoldDB" id="A0A3E0HCV9"/>
<dbReference type="PANTHER" id="PTHR12277">
    <property type="entry name" value="ALPHA/BETA HYDROLASE DOMAIN-CONTAINING PROTEIN"/>
    <property type="match status" value="1"/>
</dbReference>
<evidence type="ECO:0000313" key="4">
    <source>
        <dbReference type="Proteomes" id="UP000256269"/>
    </source>
</evidence>
<accession>A0A3E0HCV9</accession>
<organism evidence="3 4">
    <name type="scientific">Kutzneria buriramensis</name>
    <dbReference type="NCBI Taxonomy" id="1045776"/>
    <lineage>
        <taxon>Bacteria</taxon>
        <taxon>Bacillati</taxon>
        <taxon>Actinomycetota</taxon>
        <taxon>Actinomycetes</taxon>
        <taxon>Pseudonocardiales</taxon>
        <taxon>Pseudonocardiaceae</taxon>
        <taxon>Kutzneria</taxon>
    </lineage>
</organism>
<dbReference type="InterPro" id="IPR029058">
    <property type="entry name" value="AB_hydrolase_fold"/>
</dbReference>
<gene>
    <name evidence="3" type="ORF">BCF44_111122</name>
</gene>
<dbReference type="Pfam" id="PF00326">
    <property type="entry name" value="Peptidase_S9"/>
    <property type="match status" value="1"/>
</dbReference>